<feature type="region of interest" description="Disordered" evidence="4">
    <location>
        <begin position="182"/>
        <end position="207"/>
    </location>
</feature>
<dbReference type="AlphaFoldDB" id="A0A9W8BJD9"/>
<name>A0A9W8BJD9_9FUNG</name>
<dbReference type="GO" id="GO:0000398">
    <property type="term" value="P:mRNA splicing, via spliceosome"/>
    <property type="evidence" value="ECO:0007669"/>
    <property type="project" value="InterPro"/>
</dbReference>
<keyword evidence="7" id="KW-1185">Reference proteome</keyword>
<dbReference type="PANTHER" id="PTHR15818:SF2">
    <property type="entry name" value="G-PATCH DOMAIN AND KOW MOTIFS-CONTAINING PROTEIN"/>
    <property type="match status" value="1"/>
</dbReference>
<dbReference type="OrthoDB" id="5577072at2759"/>
<sequence>MRKTGRPLGSKPLAAASGGFKGFKLAPSATSKAALASGKAPIHGFEAHAEDGEEKVVAIVGEQGDIILGENESEKQPLVIPVKRNKDWMAKNPGDEQVKEEEKFGLQVMASKQPRIQAGLRSKDVDDGSGKEDVDEETYERVPIEEFGAAMLRGMGWTETASENNNNAGLSENNKPFFASRPSLLGLGATPRPKDTLSAPKQIKRYK</sequence>
<reference evidence="6" key="1">
    <citation type="submission" date="2022-07" db="EMBL/GenBank/DDBJ databases">
        <title>Phylogenomic reconstructions and comparative analyses of Kickxellomycotina fungi.</title>
        <authorList>
            <person name="Reynolds N.K."/>
            <person name="Stajich J.E."/>
            <person name="Barry K."/>
            <person name="Grigoriev I.V."/>
            <person name="Crous P."/>
            <person name="Smith M.E."/>
        </authorList>
    </citation>
    <scope>NUCLEOTIDE SEQUENCE</scope>
    <source>
        <strain evidence="6">IMI 214461</strain>
    </source>
</reference>
<organism evidence="6 7">
    <name type="scientific">Coemansia thaxteri</name>
    <dbReference type="NCBI Taxonomy" id="2663907"/>
    <lineage>
        <taxon>Eukaryota</taxon>
        <taxon>Fungi</taxon>
        <taxon>Fungi incertae sedis</taxon>
        <taxon>Zoopagomycota</taxon>
        <taxon>Kickxellomycotina</taxon>
        <taxon>Kickxellomycetes</taxon>
        <taxon>Kickxellales</taxon>
        <taxon>Kickxellaceae</taxon>
        <taxon>Coemansia</taxon>
    </lineage>
</organism>
<dbReference type="Proteomes" id="UP001150907">
    <property type="component" value="Unassembled WGS sequence"/>
</dbReference>
<evidence type="ECO:0000256" key="4">
    <source>
        <dbReference type="SAM" id="MobiDB-lite"/>
    </source>
</evidence>
<evidence type="ECO:0000256" key="1">
    <source>
        <dbReference type="ARBA" id="ARBA00004123"/>
    </source>
</evidence>
<feature type="domain" description="Spp2/MOS2 G-patch" evidence="5">
    <location>
        <begin position="133"/>
        <end position="192"/>
    </location>
</feature>
<dbReference type="PANTHER" id="PTHR15818">
    <property type="entry name" value="G PATCH AND KOW-CONTAINING"/>
    <property type="match status" value="1"/>
</dbReference>
<evidence type="ECO:0000313" key="7">
    <source>
        <dbReference type="Proteomes" id="UP001150907"/>
    </source>
</evidence>
<evidence type="ECO:0000256" key="2">
    <source>
        <dbReference type="ARBA" id="ARBA00008576"/>
    </source>
</evidence>
<gene>
    <name evidence="6" type="ORF">H4R26_002677</name>
</gene>
<dbReference type="EMBL" id="JANBQF010000173">
    <property type="protein sequence ID" value="KAJ2004142.1"/>
    <property type="molecule type" value="Genomic_DNA"/>
</dbReference>
<keyword evidence="3" id="KW-0539">Nucleus</keyword>
<comment type="caution">
    <text evidence="6">The sequence shown here is derived from an EMBL/GenBank/DDBJ whole genome shotgun (WGS) entry which is preliminary data.</text>
</comment>
<protein>
    <recommendedName>
        <fullName evidence="5">Spp2/MOS2 G-patch domain-containing protein</fullName>
    </recommendedName>
</protein>
<dbReference type="InterPro" id="IPR045166">
    <property type="entry name" value="Spp2-like"/>
</dbReference>
<comment type="subcellular location">
    <subcellularLocation>
        <location evidence="1">Nucleus</location>
    </subcellularLocation>
</comment>
<dbReference type="Pfam" id="PF12656">
    <property type="entry name" value="G-patch_2"/>
    <property type="match status" value="1"/>
</dbReference>
<evidence type="ECO:0000259" key="5">
    <source>
        <dbReference type="Pfam" id="PF12656"/>
    </source>
</evidence>
<dbReference type="InterPro" id="IPR026822">
    <property type="entry name" value="Spp2/MOS2_G-patch"/>
</dbReference>
<comment type="similarity">
    <text evidence="2">Belongs to the SPP2 family.</text>
</comment>
<accession>A0A9W8BJD9</accession>
<evidence type="ECO:0000256" key="3">
    <source>
        <dbReference type="ARBA" id="ARBA00023242"/>
    </source>
</evidence>
<feature type="compositionally biased region" description="Basic and acidic residues" evidence="4">
    <location>
        <begin position="121"/>
        <end position="132"/>
    </location>
</feature>
<evidence type="ECO:0000313" key="6">
    <source>
        <dbReference type="EMBL" id="KAJ2004142.1"/>
    </source>
</evidence>
<proteinExistence type="inferred from homology"/>
<feature type="region of interest" description="Disordered" evidence="4">
    <location>
        <begin position="109"/>
        <end position="142"/>
    </location>
</feature>
<dbReference type="GO" id="GO:0005681">
    <property type="term" value="C:spliceosomal complex"/>
    <property type="evidence" value="ECO:0007669"/>
    <property type="project" value="TreeGrafter"/>
</dbReference>